<dbReference type="STRING" id="290338.CKO_02684"/>
<evidence type="ECO:0000313" key="4">
    <source>
        <dbReference type="Proteomes" id="UP000008148"/>
    </source>
</evidence>
<gene>
    <name evidence="3" type="ordered locus">CKO_02684</name>
</gene>
<keyword evidence="4" id="KW-1185">Reference proteome</keyword>
<sequence length="329" mass="37258">MSESASGHNDDGQFMERLSTTPHDAVFRQLLTQKAIARGFLQIHLPDTFLRICNLDSLTLESGSFVEDNLRASYSDILYSLQTTHGPGYVYALIEHQSKPDKFMAFRLMRYAIAAMQRHLDAGHDTLPLVVPLLFYHGSISPWPYSLNWQNMFCEPTLANSLYSNEFALVDLTVMPDNQIMRHRRMAMLELLQKHIRRRDLAELQDQLITLLTQEHLTRSQISVLIHYMLQVGNTTDPGALIRKLASSAPQYKEQLMSIAEWLEEKGRADGLQKGMQQGMQQGRQKGLEEGRQAEARSIALKMLDSGLAPDLITHLTGLSPEELSALSH</sequence>
<organism evidence="3 4">
    <name type="scientific">Citrobacter koseri (strain ATCC BAA-895 / CDC 4225-83 / SGSC4696)</name>
    <dbReference type="NCBI Taxonomy" id="290338"/>
    <lineage>
        <taxon>Bacteria</taxon>
        <taxon>Pseudomonadati</taxon>
        <taxon>Pseudomonadota</taxon>
        <taxon>Gammaproteobacteria</taxon>
        <taxon>Enterobacterales</taxon>
        <taxon>Enterobacteriaceae</taxon>
        <taxon>Citrobacter</taxon>
    </lineage>
</organism>
<evidence type="ECO:0000256" key="1">
    <source>
        <dbReference type="ARBA" id="ARBA00009787"/>
    </source>
</evidence>
<dbReference type="HOGENOM" id="CLU_059548_1_0_6"/>
<dbReference type="EMBL" id="CP000822">
    <property type="protein sequence ID" value="ABV13791.1"/>
    <property type="molecule type" value="Genomic_DNA"/>
</dbReference>
<dbReference type="Pfam" id="PF04754">
    <property type="entry name" value="Transposase_31"/>
    <property type="match status" value="1"/>
</dbReference>
<reference evidence="3 4" key="1">
    <citation type="submission" date="2007-08" db="EMBL/GenBank/DDBJ databases">
        <authorList>
            <consortium name="The Citrobacter koseri Genome Sequencing Project"/>
            <person name="McClelland M."/>
            <person name="Sanderson E.K."/>
            <person name="Porwollik S."/>
            <person name="Spieth J."/>
            <person name="Clifton W.S."/>
            <person name="Latreille P."/>
            <person name="Courtney L."/>
            <person name="Wang C."/>
            <person name="Pepin K."/>
            <person name="Bhonagiri V."/>
            <person name="Nash W."/>
            <person name="Johnson M."/>
            <person name="Thiruvilangam P."/>
            <person name="Wilson R."/>
        </authorList>
    </citation>
    <scope>NUCLEOTIDE SEQUENCE [LARGE SCALE GENOMIC DNA]</scope>
    <source>
        <strain evidence="4">ATCC BAA-895 / CDC 4225-83 / SGSC4696</strain>
    </source>
</reference>
<evidence type="ECO:0000259" key="2">
    <source>
        <dbReference type="Pfam" id="PF04754"/>
    </source>
</evidence>
<accession>A8AJX9</accession>
<protein>
    <recommendedName>
        <fullName evidence="2">Transposase (putative) YhgA-like domain-containing protein</fullName>
    </recommendedName>
</protein>
<evidence type="ECO:0000313" key="3">
    <source>
        <dbReference type="EMBL" id="ABV13791.1"/>
    </source>
</evidence>
<comment type="similarity">
    <text evidence="1">Belongs to the Rpn/YhgA-like nuclease family.</text>
</comment>
<dbReference type="InterPro" id="IPR051699">
    <property type="entry name" value="Rpn/YhgA-like_nuclease"/>
</dbReference>
<proteinExistence type="inferred from homology"/>
<dbReference type="NCBIfam" id="TIGR01784">
    <property type="entry name" value="T_den_put_tspse"/>
    <property type="match status" value="1"/>
</dbReference>
<dbReference type="GO" id="GO:1990238">
    <property type="term" value="F:double-stranded DNA endonuclease activity"/>
    <property type="evidence" value="ECO:0007669"/>
    <property type="project" value="TreeGrafter"/>
</dbReference>
<dbReference type="KEGG" id="cko:CKO_02684"/>
<dbReference type="PANTHER" id="PTHR34611:SF2">
    <property type="entry name" value="INACTIVE RECOMBINATION-PROMOTING NUCLEASE-LIKE PROTEIN RPNE-RELATED"/>
    <property type="match status" value="1"/>
</dbReference>
<dbReference type="InterPro" id="IPR006842">
    <property type="entry name" value="Transposase_31"/>
</dbReference>
<dbReference type="GO" id="GO:0006310">
    <property type="term" value="P:DNA recombination"/>
    <property type="evidence" value="ECO:0007669"/>
    <property type="project" value="TreeGrafter"/>
</dbReference>
<dbReference type="PANTHER" id="PTHR34611">
    <property type="match status" value="1"/>
</dbReference>
<dbReference type="AlphaFoldDB" id="A8AJX9"/>
<dbReference type="InterPro" id="IPR010106">
    <property type="entry name" value="RpnA"/>
</dbReference>
<feature type="domain" description="Transposase (putative) YhgA-like" evidence="2">
    <location>
        <begin position="21"/>
        <end position="222"/>
    </location>
</feature>
<name>A8AJX9_CITK8</name>
<dbReference type="Proteomes" id="UP000008148">
    <property type="component" value="Chromosome"/>
</dbReference>